<dbReference type="InterPro" id="IPR050539">
    <property type="entry name" value="ThrE_Dicarb/AminoAcid_Exp"/>
</dbReference>
<accession>A0A288Q686</accession>
<dbReference type="GeneID" id="94545972"/>
<evidence type="ECO:0000256" key="5">
    <source>
        <dbReference type="ARBA" id="ARBA00023136"/>
    </source>
</evidence>
<evidence type="ECO:0000313" key="7">
    <source>
        <dbReference type="EMBL" id="RDL11977.1"/>
    </source>
</evidence>
<dbReference type="Proteomes" id="UP000254912">
    <property type="component" value="Unassembled WGS sequence"/>
</dbReference>
<dbReference type="AlphaFoldDB" id="A0A288Q686"/>
<evidence type="ECO:0000256" key="2">
    <source>
        <dbReference type="ARBA" id="ARBA00022475"/>
    </source>
</evidence>
<keyword evidence="3" id="KW-0812">Transmembrane</keyword>
<dbReference type="GO" id="GO:0015744">
    <property type="term" value="P:succinate transport"/>
    <property type="evidence" value="ECO:0007669"/>
    <property type="project" value="TreeGrafter"/>
</dbReference>
<keyword evidence="5" id="KW-0472">Membrane</keyword>
<dbReference type="RefSeq" id="WP_070230039.1">
    <property type="nucleotide sequence ID" value="NZ_BJYO01000002.1"/>
</dbReference>
<gene>
    <name evidence="7" type="ORF">DFP99_0401</name>
</gene>
<dbReference type="InterPro" id="IPR010619">
    <property type="entry name" value="ThrE-like_N"/>
</dbReference>
<dbReference type="Pfam" id="PF06738">
    <property type="entry name" value="ThrE"/>
    <property type="match status" value="1"/>
</dbReference>
<reference evidence="7 8" key="1">
    <citation type="submission" date="2018-07" db="EMBL/GenBank/DDBJ databases">
        <title>Genomic Encyclopedia of Type Strains, Phase III (KMG-III): the genomes of soil and plant-associated and newly described type strains.</title>
        <authorList>
            <person name="Whitman W."/>
        </authorList>
    </citation>
    <scope>NUCLEOTIDE SEQUENCE [LARGE SCALE GENOMIC DNA]</scope>
    <source>
        <strain evidence="7 8">CECT 7031</strain>
    </source>
</reference>
<dbReference type="KEGG" id="wso:WSWS_00773"/>
<keyword evidence="8" id="KW-1185">Reference proteome</keyword>
<evidence type="ECO:0000313" key="8">
    <source>
        <dbReference type="Proteomes" id="UP000254912"/>
    </source>
</evidence>
<dbReference type="PANTHER" id="PTHR34390">
    <property type="entry name" value="UPF0442 PROTEIN YJJB-RELATED"/>
    <property type="match status" value="1"/>
</dbReference>
<comment type="subcellular location">
    <subcellularLocation>
        <location evidence="1">Cell membrane</location>
        <topology evidence="1">Multi-pass membrane protein</topology>
    </subcellularLocation>
</comment>
<dbReference type="EMBL" id="QRAS01000001">
    <property type="protein sequence ID" value="RDL11977.1"/>
    <property type="molecule type" value="Genomic_DNA"/>
</dbReference>
<keyword evidence="2" id="KW-1003">Cell membrane</keyword>
<evidence type="ECO:0000256" key="6">
    <source>
        <dbReference type="ARBA" id="ARBA00034125"/>
    </source>
</evidence>
<evidence type="ECO:0000256" key="4">
    <source>
        <dbReference type="ARBA" id="ARBA00022989"/>
    </source>
</evidence>
<name>A0A288Q686_9LACO</name>
<organism evidence="7 8">
    <name type="scientific">Weissella soli</name>
    <dbReference type="NCBI Taxonomy" id="155866"/>
    <lineage>
        <taxon>Bacteria</taxon>
        <taxon>Bacillati</taxon>
        <taxon>Bacillota</taxon>
        <taxon>Bacilli</taxon>
        <taxon>Lactobacillales</taxon>
        <taxon>Lactobacillaceae</taxon>
        <taxon>Weissella</taxon>
    </lineage>
</organism>
<keyword evidence="4" id="KW-1133">Transmembrane helix</keyword>
<evidence type="ECO:0000256" key="3">
    <source>
        <dbReference type="ARBA" id="ARBA00022692"/>
    </source>
</evidence>
<proteinExistence type="inferred from homology"/>
<dbReference type="GO" id="GO:0005886">
    <property type="term" value="C:plasma membrane"/>
    <property type="evidence" value="ECO:0007669"/>
    <property type="project" value="UniProtKB-SubCell"/>
</dbReference>
<comment type="caution">
    <text evidence="7">The sequence shown here is derived from an EMBL/GenBank/DDBJ whole genome shotgun (WGS) entry which is preliminary data.</text>
</comment>
<comment type="similarity">
    <text evidence="6">Belongs to the ThrE exporter (TC 2.A.79) family.</text>
</comment>
<evidence type="ECO:0000256" key="1">
    <source>
        <dbReference type="ARBA" id="ARBA00004651"/>
    </source>
</evidence>
<dbReference type="GO" id="GO:0022857">
    <property type="term" value="F:transmembrane transporter activity"/>
    <property type="evidence" value="ECO:0007669"/>
    <property type="project" value="InterPro"/>
</dbReference>
<sequence length="248" mass="26720">MTNDEIINIASETGRLLLIGGAESFRTEDTVERIGNALGLPLTCYVTLTAVMVSEKNGSKAKVIKAKPGAFNLRTVDEINTLSRALTDKKISDVEFIAQLNQIKHHIIDYPSFLKIISAGLVSMAPMLVAKATFLEYVLMFVTGLLGYLAYYLTAKRSTTPYAPEFIGGFAIGVFAILGTLINSHVTPSTIVLGAVMPLVPGLAITNALREMVRGDVISGIVRTVNSMIVLTSLAIGVWIAIELMNMI</sequence>
<protein>
    <submittedName>
        <fullName evidence="7">Uncharacterized membrane protein YjjP (DUF1212 family)</fullName>
    </submittedName>
</protein>
<dbReference type="PANTHER" id="PTHR34390:SF2">
    <property type="entry name" value="SUCCINATE TRANSPORTER SUBUNIT YJJP-RELATED"/>
    <property type="match status" value="1"/>
</dbReference>